<keyword evidence="3" id="KW-1185">Reference proteome</keyword>
<proteinExistence type="predicted"/>
<sequence length="151" mass="16297">MDTCQRIISGDGKKYAEVLSQEVKKGSGIKERGVVKVENTVKIENTVKVENALEVEDGRVAQNPCHMQVERNAGIFKRKAGIMIPQKTEEFLLEQVSPSRAGGFVFGSASGCNFFSFNGSFDSNFVTSFISKLSKVDSTVAAPASAPLSSQ</sequence>
<gene>
    <name evidence="1" type="ORF">KC19_10G144500</name>
    <name evidence="2" type="ORF">KC19_3G102300</name>
</gene>
<evidence type="ECO:0000313" key="2">
    <source>
        <dbReference type="EMBL" id="KAG0583012.1"/>
    </source>
</evidence>
<dbReference type="EMBL" id="CM026431">
    <property type="protein sequence ID" value="KAG0559982.1"/>
    <property type="molecule type" value="Genomic_DNA"/>
</dbReference>
<accession>A0A8T0GSP4</accession>
<evidence type="ECO:0000313" key="3">
    <source>
        <dbReference type="Proteomes" id="UP000822688"/>
    </source>
</evidence>
<dbReference type="Proteomes" id="UP000822688">
    <property type="component" value="Chromosome 10"/>
</dbReference>
<dbReference type="EMBL" id="CM026423">
    <property type="protein sequence ID" value="KAG0583012.1"/>
    <property type="molecule type" value="Genomic_DNA"/>
</dbReference>
<organism evidence="1 3">
    <name type="scientific">Ceratodon purpureus</name>
    <name type="common">Fire moss</name>
    <name type="synonym">Dicranum purpureum</name>
    <dbReference type="NCBI Taxonomy" id="3225"/>
    <lineage>
        <taxon>Eukaryota</taxon>
        <taxon>Viridiplantae</taxon>
        <taxon>Streptophyta</taxon>
        <taxon>Embryophyta</taxon>
        <taxon>Bryophyta</taxon>
        <taxon>Bryophytina</taxon>
        <taxon>Bryopsida</taxon>
        <taxon>Dicranidae</taxon>
        <taxon>Pseudoditrichales</taxon>
        <taxon>Ditrichaceae</taxon>
        <taxon>Ceratodon</taxon>
    </lineage>
</organism>
<evidence type="ECO:0000313" key="1">
    <source>
        <dbReference type="EMBL" id="KAG0559982.1"/>
    </source>
</evidence>
<reference evidence="1" key="1">
    <citation type="submission" date="2020-06" db="EMBL/GenBank/DDBJ databases">
        <title>WGS assembly of Ceratodon purpureus strain R40.</title>
        <authorList>
            <person name="Carey S.B."/>
            <person name="Jenkins J."/>
            <person name="Shu S."/>
            <person name="Lovell J.T."/>
            <person name="Sreedasyam A."/>
            <person name="Maumus F."/>
            <person name="Tiley G.P."/>
            <person name="Fernandez-Pozo N."/>
            <person name="Barry K."/>
            <person name="Chen C."/>
            <person name="Wang M."/>
            <person name="Lipzen A."/>
            <person name="Daum C."/>
            <person name="Saski C.A."/>
            <person name="Payton A.C."/>
            <person name="Mcbreen J.C."/>
            <person name="Conrad R.E."/>
            <person name="Kollar L.M."/>
            <person name="Olsson S."/>
            <person name="Huttunen S."/>
            <person name="Landis J.B."/>
            <person name="Wickett N.J."/>
            <person name="Johnson M.G."/>
            <person name="Rensing S.A."/>
            <person name="Grimwood J."/>
            <person name="Schmutz J."/>
            <person name="Mcdaniel S.F."/>
        </authorList>
    </citation>
    <scope>NUCLEOTIDE SEQUENCE</scope>
    <source>
        <strain evidence="1">R40</strain>
    </source>
</reference>
<name>A0A8T0GSP4_CERPU</name>
<comment type="caution">
    <text evidence="1">The sequence shown here is derived from an EMBL/GenBank/DDBJ whole genome shotgun (WGS) entry which is preliminary data.</text>
</comment>
<dbReference type="Proteomes" id="UP000822688">
    <property type="component" value="Chromosome 3"/>
</dbReference>
<protein>
    <submittedName>
        <fullName evidence="1">Uncharacterized protein</fullName>
    </submittedName>
</protein>
<dbReference type="AlphaFoldDB" id="A0A8T0GSP4"/>